<evidence type="ECO:0000256" key="1">
    <source>
        <dbReference type="ARBA" id="ARBA00022603"/>
    </source>
</evidence>
<dbReference type="Gene3D" id="3.40.50.150">
    <property type="entry name" value="Vaccinia Virus protein VP39"/>
    <property type="match status" value="1"/>
</dbReference>
<dbReference type="AlphaFoldDB" id="A0A4R4KCD6"/>
<evidence type="ECO:0000313" key="5">
    <source>
        <dbReference type="Proteomes" id="UP000295706"/>
    </source>
</evidence>
<organism evidence="4 5">
    <name type="scientific">Arundinibacter roseus</name>
    <dbReference type="NCBI Taxonomy" id="2070510"/>
    <lineage>
        <taxon>Bacteria</taxon>
        <taxon>Pseudomonadati</taxon>
        <taxon>Bacteroidota</taxon>
        <taxon>Cytophagia</taxon>
        <taxon>Cytophagales</taxon>
        <taxon>Spirosomataceae</taxon>
        <taxon>Arundinibacter</taxon>
    </lineage>
</organism>
<dbReference type="PROSITE" id="PS00092">
    <property type="entry name" value="N6_MTASE"/>
    <property type="match status" value="1"/>
</dbReference>
<dbReference type="Pfam" id="PF05175">
    <property type="entry name" value="MTS"/>
    <property type="match status" value="1"/>
</dbReference>
<evidence type="ECO:0000256" key="2">
    <source>
        <dbReference type="ARBA" id="ARBA00022691"/>
    </source>
</evidence>
<evidence type="ECO:0000259" key="3">
    <source>
        <dbReference type="Pfam" id="PF05175"/>
    </source>
</evidence>
<dbReference type="SUPFAM" id="SSF53335">
    <property type="entry name" value="S-adenosyl-L-methionine-dependent methyltransferases"/>
    <property type="match status" value="1"/>
</dbReference>
<keyword evidence="2" id="KW-0949">S-adenosyl-L-methionine</keyword>
<keyword evidence="1 4" id="KW-0489">Methyltransferase</keyword>
<feature type="domain" description="Methyltransferase small" evidence="3">
    <location>
        <begin position="22"/>
        <end position="101"/>
    </location>
</feature>
<dbReference type="PANTHER" id="PTHR47739">
    <property type="entry name" value="TRNA1(VAL) (ADENINE(37)-N6)-METHYLTRANSFERASE"/>
    <property type="match status" value="1"/>
</dbReference>
<dbReference type="PANTHER" id="PTHR47739:SF1">
    <property type="entry name" value="TRNA1(VAL) (ADENINE(37)-N6)-METHYLTRANSFERASE"/>
    <property type="match status" value="1"/>
</dbReference>
<dbReference type="InterPro" id="IPR050210">
    <property type="entry name" value="tRNA_Adenine-N(6)_MTase"/>
</dbReference>
<dbReference type="InterPro" id="IPR007848">
    <property type="entry name" value="Small_mtfrase_dom"/>
</dbReference>
<keyword evidence="5" id="KW-1185">Reference proteome</keyword>
<dbReference type="GO" id="GO:0000179">
    <property type="term" value="F:rRNA (adenine-N6,N6-)-dimethyltransferase activity"/>
    <property type="evidence" value="ECO:0007669"/>
    <property type="project" value="InterPro"/>
</dbReference>
<name>A0A4R4KCD6_9BACT</name>
<gene>
    <name evidence="4" type="ORF">EZE20_10170</name>
</gene>
<dbReference type="Proteomes" id="UP000295706">
    <property type="component" value="Unassembled WGS sequence"/>
</dbReference>
<protein>
    <submittedName>
        <fullName evidence="4">Methyltransferase domain-containing protein</fullName>
    </submittedName>
</protein>
<sequence>MKVCTDACVFGASVVLPVGNIRVLDIGSGTGLLSLMLAQRYPQAQIIGVEIDPVAASQAQENVKNSPFASRIEIVSTAIQDFRPDYFFDVIVTNPPFFQSDLRSPDSAINGAHHAQSLSFSDLLMAIKRLLKPGGNWQILLPEKESKLLYNNALEIDWALTEKLTLRHTAAHAPGCIISTFVSNAGPDFAVKASELCFYEPDGKTYTVAFRKLLQEFYLIF</sequence>
<dbReference type="CDD" id="cd02440">
    <property type="entry name" value="AdoMet_MTases"/>
    <property type="match status" value="1"/>
</dbReference>
<comment type="caution">
    <text evidence="4">The sequence shown here is derived from an EMBL/GenBank/DDBJ whole genome shotgun (WGS) entry which is preliminary data.</text>
</comment>
<evidence type="ECO:0000313" key="4">
    <source>
        <dbReference type="EMBL" id="TDB65363.1"/>
    </source>
</evidence>
<accession>A0A4R4KCD6</accession>
<dbReference type="EMBL" id="SMJU01000006">
    <property type="protein sequence ID" value="TDB65363.1"/>
    <property type="molecule type" value="Genomic_DNA"/>
</dbReference>
<dbReference type="InterPro" id="IPR020596">
    <property type="entry name" value="rRNA_Ade_Mease_Trfase_CS"/>
</dbReference>
<dbReference type="InterPro" id="IPR029063">
    <property type="entry name" value="SAM-dependent_MTases_sf"/>
</dbReference>
<proteinExistence type="predicted"/>
<dbReference type="GO" id="GO:0003676">
    <property type="term" value="F:nucleic acid binding"/>
    <property type="evidence" value="ECO:0007669"/>
    <property type="project" value="InterPro"/>
</dbReference>
<dbReference type="PROSITE" id="PS01131">
    <property type="entry name" value="RRNA_A_DIMETH"/>
    <property type="match status" value="1"/>
</dbReference>
<keyword evidence="4" id="KW-0808">Transferase</keyword>
<dbReference type="OrthoDB" id="5383291at2"/>
<reference evidence="4 5" key="1">
    <citation type="submission" date="2019-02" db="EMBL/GenBank/DDBJ databases">
        <title>Arundinibacter roseus gen. nov., sp. nov., a new member of the family Cytophagaceae.</title>
        <authorList>
            <person name="Szuroczki S."/>
            <person name="Khayer B."/>
            <person name="Sproer C."/>
            <person name="Toumi M."/>
            <person name="Szabo A."/>
            <person name="Felfoldi T."/>
            <person name="Schumann P."/>
            <person name="Toth E."/>
        </authorList>
    </citation>
    <scope>NUCLEOTIDE SEQUENCE [LARGE SCALE GENOMIC DNA]</scope>
    <source>
        <strain evidence="4 5">DMA-k-7a</strain>
    </source>
</reference>
<dbReference type="InterPro" id="IPR002052">
    <property type="entry name" value="DNA_methylase_N6_adenine_CS"/>
</dbReference>